<organism evidence="13 14">
    <name type="scientific">Acropora cervicornis</name>
    <name type="common">Staghorn coral</name>
    <dbReference type="NCBI Taxonomy" id="6130"/>
    <lineage>
        <taxon>Eukaryota</taxon>
        <taxon>Metazoa</taxon>
        <taxon>Cnidaria</taxon>
        <taxon>Anthozoa</taxon>
        <taxon>Hexacorallia</taxon>
        <taxon>Scleractinia</taxon>
        <taxon>Astrocoeniina</taxon>
        <taxon>Acroporidae</taxon>
        <taxon>Acropora</taxon>
    </lineage>
</organism>
<dbReference type="InterPro" id="IPR000885">
    <property type="entry name" value="Fib_collagen_C"/>
</dbReference>
<dbReference type="SMART" id="SM00181">
    <property type="entry name" value="EGF"/>
    <property type="match status" value="1"/>
</dbReference>
<dbReference type="PROSITE" id="PS51406">
    <property type="entry name" value="FIBRINOGEN_C_2"/>
    <property type="match status" value="1"/>
</dbReference>
<keyword evidence="3 9" id="KW-0245">EGF-like domain</keyword>
<evidence type="ECO:0000256" key="5">
    <source>
        <dbReference type="ARBA" id="ARBA00022737"/>
    </source>
</evidence>
<keyword evidence="10" id="KW-1133">Transmembrane helix</keyword>
<evidence type="ECO:0000256" key="3">
    <source>
        <dbReference type="ARBA" id="ARBA00022536"/>
    </source>
</evidence>
<comment type="subcellular location">
    <subcellularLocation>
        <location evidence="1">Secreted</location>
    </subcellularLocation>
</comment>
<keyword evidence="7 9" id="KW-1015">Disulfide bond</keyword>
<dbReference type="Gene3D" id="2.10.25.10">
    <property type="entry name" value="Laminin"/>
    <property type="match status" value="1"/>
</dbReference>
<dbReference type="SUPFAM" id="SSF56496">
    <property type="entry name" value="Fibrinogen C-terminal domain-like"/>
    <property type="match status" value="1"/>
</dbReference>
<evidence type="ECO:0000259" key="12">
    <source>
        <dbReference type="PROSITE" id="PS51406"/>
    </source>
</evidence>
<dbReference type="PANTHER" id="PTHR16146:SF46">
    <property type="entry name" value="INTELECTIN-1A-RELATED"/>
    <property type="match status" value="1"/>
</dbReference>
<evidence type="ECO:0000259" key="11">
    <source>
        <dbReference type="PROSITE" id="PS50026"/>
    </source>
</evidence>
<evidence type="ECO:0000313" key="13">
    <source>
        <dbReference type="EMBL" id="KAK2563138.1"/>
    </source>
</evidence>
<dbReference type="Gene3D" id="2.60.120.1000">
    <property type="match status" value="1"/>
</dbReference>
<dbReference type="SUPFAM" id="SSF57196">
    <property type="entry name" value="EGF/Laminin"/>
    <property type="match status" value="1"/>
</dbReference>
<dbReference type="GO" id="GO:0005201">
    <property type="term" value="F:extracellular matrix structural constituent"/>
    <property type="evidence" value="ECO:0007669"/>
    <property type="project" value="InterPro"/>
</dbReference>
<dbReference type="PANTHER" id="PTHR16146">
    <property type="entry name" value="INTELECTIN"/>
    <property type="match status" value="1"/>
</dbReference>
<keyword evidence="14" id="KW-1185">Reference proteome</keyword>
<keyword evidence="6" id="KW-0176">Collagen</keyword>
<protein>
    <submittedName>
        <fullName evidence="13">Uncharacterized protein</fullName>
    </submittedName>
</protein>
<feature type="domain" description="Fibrinogen C-terminal" evidence="12">
    <location>
        <begin position="167"/>
        <end position="218"/>
    </location>
</feature>
<dbReference type="Proteomes" id="UP001249851">
    <property type="component" value="Unassembled WGS sequence"/>
</dbReference>
<dbReference type="InterPro" id="IPR036056">
    <property type="entry name" value="Fibrinogen-like_C"/>
</dbReference>
<dbReference type="PROSITE" id="PS00022">
    <property type="entry name" value="EGF_1"/>
    <property type="match status" value="1"/>
</dbReference>
<sequence length="376" mass="42156">MEKYLLVGILTKIALGLGFLNSLFLYVNSEIYTFDGSKKLMRNAEHGLAYANFEIHKSHRLNITPLVSFAAKDLWQCGKSCVDRPQCFSVNFVGLSQTEGRSLCQLLPSDKYLNSNKFVSTKFSHHLSIQTPCSSAPCMNGSRCVAKYEEDDYYCACPAGFHGKHCELQIKRIANCHDIKTQNGTAIDGMYWLDPDGGNFSNAFLAYCDMTSYNGGWTMCYTTDEYAKPKSEVTYNPDFPYGVDGYRTNCNNIPFTEIMFIDHQTGSKVYFKRKSNHSVKATVNYGKNGDAFGLWDLVGASSAYPYQLLICDTLFYSGFMVSGFTGNCYKRCDYWCGDYISPYFRTASTSSTFKGVAFNTNGAILVSNRLMSVGLR</sequence>
<dbReference type="GO" id="GO:0070492">
    <property type="term" value="F:oligosaccharide binding"/>
    <property type="evidence" value="ECO:0007669"/>
    <property type="project" value="TreeGrafter"/>
</dbReference>
<evidence type="ECO:0000256" key="6">
    <source>
        <dbReference type="ARBA" id="ARBA00023119"/>
    </source>
</evidence>
<dbReference type="FunFam" id="2.10.25.10:FF:000255">
    <property type="entry name" value="Sushi, nidogen and EGF-like domains 1"/>
    <property type="match status" value="1"/>
</dbReference>
<keyword evidence="10" id="KW-0812">Transmembrane</keyword>
<comment type="caution">
    <text evidence="9">Lacks conserved residue(s) required for the propagation of feature annotation.</text>
</comment>
<keyword evidence="4" id="KW-0732">Signal</keyword>
<reference evidence="13" key="1">
    <citation type="journal article" date="2023" name="G3 (Bethesda)">
        <title>Whole genome assembly and annotation of the endangered Caribbean coral Acropora cervicornis.</title>
        <authorList>
            <person name="Selwyn J.D."/>
            <person name="Vollmer S.V."/>
        </authorList>
    </citation>
    <scope>NUCLEOTIDE SEQUENCE</scope>
    <source>
        <strain evidence="13">K2</strain>
    </source>
</reference>
<evidence type="ECO:0000256" key="2">
    <source>
        <dbReference type="ARBA" id="ARBA00022525"/>
    </source>
</evidence>
<keyword evidence="2" id="KW-0964">Secreted</keyword>
<evidence type="ECO:0000313" key="14">
    <source>
        <dbReference type="Proteomes" id="UP001249851"/>
    </source>
</evidence>
<dbReference type="NCBIfam" id="NF040941">
    <property type="entry name" value="GGGWT_bact"/>
    <property type="match status" value="1"/>
</dbReference>
<dbReference type="GO" id="GO:0005615">
    <property type="term" value="C:extracellular space"/>
    <property type="evidence" value="ECO:0007669"/>
    <property type="project" value="TreeGrafter"/>
</dbReference>
<dbReference type="InterPro" id="IPR002181">
    <property type="entry name" value="Fibrinogen_a/b/g_C_dom"/>
</dbReference>
<proteinExistence type="predicted"/>
<evidence type="ECO:0000256" key="8">
    <source>
        <dbReference type="ARBA" id="ARBA00023180"/>
    </source>
</evidence>
<dbReference type="Pfam" id="PF01410">
    <property type="entry name" value="COLFI"/>
    <property type="match status" value="1"/>
</dbReference>
<evidence type="ECO:0000256" key="4">
    <source>
        <dbReference type="ARBA" id="ARBA00022729"/>
    </source>
</evidence>
<evidence type="ECO:0000256" key="9">
    <source>
        <dbReference type="PROSITE-ProRule" id="PRU00076"/>
    </source>
</evidence>
<feature type="disulfide bond" evidence="9">
    <location>
        <begin position="157"/>
        <end position="166"/>
    </location>
</feature>
<dbReference type="PROSITE" id="PS01186">
    <property type="entry name" value="EGF_2"/>
    <property type="match status" value="1"/>
</dbReference>
<feature type="transmembrane region" description="Helical" evidence="10">
    <location>
        <begin position="6"/>
        <end position="27"/>
    </location>
</feature>
<dbReference type="AlphaFoldDB" id="A0AAD9QKV5"/>
<dbReference type="PROSITE" id="PS50026">
    <property type="entry name" value="EGF_3"/>
    <property type="match status" value="1"/>
</dbReference>
<gene>
    <name evidence="13" type="ORF">P5673_013480</name>
</gene>
<dbReference type="InterPro" id="IPR000742">
    <property type="entry name" value="EGF"/>
</dbReference>
<keyword evidence="5" id="KW-0677">Repeat</keyword>
<dbReference type="EMBL" id="JARQWQ010000026">
    <property type="protein sequence ID" value="KAK2563138.1"/>
    <property type="molecule type" value="Genomic_DNA"/>
</dbReference>
<keyword evidence="8" id="KW-0325">Glycoprotein</keyword>
<accession>A0AAD9QKV5</accession>
<keyword evidence="10" id="KW-0472">Membrane</keyword>
<reference evidence="13" key="2">
    <citation type="journal article" date="2023" name="Science">
        <title>Genomic signatures of disease resistance in endangered staghorn corals.</title>
        <authorList>
            <person name="Vollmer S.V."/>
            <person name="Selwyn J.D."/>
            <person name="Despard B.A."/>
            <person name="Roesel C.L."/>
        </authorList>
    </citation>
    <scope>NUCLEOTIDE SEQUENCE</scope>
    <source>
        <strain evidence="13">K2</strain>
    </source>
</reference>
<evidence type="ECO:0000256" key="10">
    <source>
        <dbReference type="SAM" id="Phobius"/>
    </source>
</evidence>
<dbReference type="Pfam" id="PF00008">
    <property type="entry name" value="EGF"/>
    <property type="match status" value="1"/>
</dbReference>
<feature type="disulfide bond" evidence="9">
    <location>
        <begin position="138"/>
        <end position="155"/>
    </location>
</feature>
<comment type="caution">
    <text evidence="13">The sequence shown here is derived from an EMBL/GenBank/DDBJ whole genome shotgun (WGS) entry which is preliminary data.</text>
</comment>
<dbReference type="GO" id="GO:0005581">
    <property type="term" value="C:collagen trimer"/>
    <property type="evidence" value="ECO:0007669"/>
    <property type="project" value="UniProtKB-KW"/>
</dbReference>
<dbReference type="CDD" id="cd00054">
    <property type="entry name" value="EGF_CA"/>
    <property type="match status" value="1"/>
</dbReference>
<evidence type="ECO:0000256" key="7">
    <source>
        <dbReference type="ARBA" id="ARBA00023157"/>
    </source>
</evidence>
<feature type="domain" description="EGF-like" evidence="11">
    <location>
        <begin position="129"/>
        <end position="167"/>
    </location>
</feature>
<evidence type="ECO:0000256" key="1">
    <source>
        <dbReference type="ARBA" id="ARBA00004613"/>
    </source>
</evidence>
<name>A0AAD9QKV5_ACRCE</name>